<dbReference type="EMBL" id="JAACYS010000043">
    <property type="protein sequence ID" value="NCU18021.1"/>
    <property type="molecule type" value="Genomic_DNA"/>
</dbReference>
<protein>
    <submittedName>
        <fullName evidence="2">Helix-turn-helix transcriptional regulator</fullName>
    </submittedName>
</protein>
<gene>
    <name evidence="2" type="ORF">GW534_09860</name>
</gene>
<dbReference type="InterPro" id="IPR010982">
    <property type="entry name" value="Lambda_DNA-bd_dom_sf"/>
</dbReference>
<dbReference type="Gene3D" id="1.10.260.40">
    <property type="entry name" value="lambda repressor-like DNA-binding domains"/>
    <property type="match status" value="1"/>
</dbReference>
<dbReference type="SMART" id="SM00530">
    <property type="entry name" value="HTH_XRE"/>
    <property type="match status" value="1"/>
</dbReference>
<evidence type="ECO:0000313" key="3">
    <source>
        <dbReference type="Proteomes" id="UP000743899"/>
    </source>
</evidence>
<sequence>MAQCRHNLIALRKNKNFTQKEVVELLSKNFGIIITESYYGMIEQGVRTPSLNIALAIAQLFDANPNEIFFKHPPNKNLG</sequence>
<dbReference type="PROSITE" id="PS50943">
    <property type="entry name" value="HTH_CROC1"/>
    <property type="match status" value="1"/>
</dbReference>
<dbReference type="RefSeq" id="WP_161920852.1">
    <property type="nucleotide sequence ID" value="NZ_JAACYS010000043.1"/>
</dbReference>
<organism evidence="2 3">
    <name type="scientific">Pallidibacillus pasinlerensis</name>
    <dbReference type="NCBI Taxonomy" id="2703818"/>
    <lineage>
        <taxon>Bacteria</taxon>
        <taxon>Bacillati</taxon>
        <taxon>Bacillota</taxon>
        <taxon>Bacilli</taxon>
        <taxon>Bacillales</taxon>
        <taxon>Bacillaceae</taxon>
        <taxon>Pallidibacillus</taxon>
    </lineage>
</organism>
<reference evidence="2 3" key="1">
    <citation type="submission" date="2020-01" db="EMBL/GenBank/DDBJ databases">
        <title>A novel Bacillus sp. from Pasinler.</title>
        <authorList>
            <person name="Adiguzel A."/>
            <person name="Ay H."/>
            <person name="Baltaci M.O."/>
        </authorList>
    </citation>
    <scope>NUCLEOTIDE SEQUENCE [LARGE SCALE GENOMIC DNA]</scope>
    <source>
        <strain evidence="2 3">P1</strain>
    </source>
</reference>
<dbReference type="InterPro" id="IPR001387">
    <property type="entry name" value="Cro/C1-type_HTH"/>
</dbReference>
<dbReference type="Proteomes" id="UP000743899">
    <property type="component" value="Unassembled WGS sequence"/>
</dbReference>
<feature type="domain" description="HTH cro/C1-type" evidence="1">
    <location>
        <begin position="8"/>
        <end position="68"/>
    </location>
</feature>
<proteinExistence type="predicted"/>
<name>A0ABX0A681_9BACI</name>
<accession>A0ABX0A681</accession>
<evidence type="ECO:0000259" key="1">
    <source>
        <dbReference type="PROSITE" id="PS50943"/>
    </source>
</evidence>
<comment type="caution">
    <text evidence="2">The sequence shown here is derived from an EMBL/GenBank/DDBJ whole genome shotgun (WGS) entry which is preliminary data.</text>
</comment>
<evidence type="ECO:0000313" key="2">
    <source>
        <dbReference type="EMBL" id="NCU18021.1"/>
    </source>
</evidence>
<dbReference type="SUPFAM" id="SSF47413">
    <property type="entry name" value="lambda repressor-like DNA-binding domains"/>
    <property type="match status" value="1"/>
</dbReference>
<dbReference type="CDD" id="cd00093">
    <property type="entry name" value="HTH_XRE"/>
    <property type="match status" value="1"/>
</dbReference>
<dbReference type="Pfam" id="PF12844">
    <property type="entry name" value="HTH_19"/>
    <property type="match status" value="1"/>
</dbReference>
<keyword evidence="3" id="KW-1185">Reference proteome</keyword>